<evidence type="ECO:0000256" key="6">
    <source>
        <dbReference type="ARBA" id="ARBA00022812"/>
    </source>
</evidence>
<protein>
    <recommendedName>
        <fullName evidence="15">Minor capsid protein L2</fullName>
    </recommendedName>
</protein>
<proteinExistence type="inferred from homology"/>
<dbReference type="GO" id="GO:0005198">
    <property type="term" value="F:structural molecule activity"/>
    <property type="evidence" value="ECO:0007669"/>
    <property type="project" value="UniProtKB-UniRule"/>
</dbReference>
<dbReference type="GO" id="GO:0043657">
    <property type="term" value="C:host cell"/>
    <property type="evidence" value="ECO:0007669"/>
    <property type="project" value="GOC"/>
</dbReference>
<keyword evidence="1 15" id="KW-1163">Viral penetration into host nucleus</keyword>
<accession>A0A385PMP3</accession>
<keyword evidence="6" id="KW-1040">Host Golgi apparatus</keyword>
<dbReference type="GO" id="GO:0019028">
    <property type="term" value="C:viral capsid"/>
    <property type="evidence" value="ECO:0007669"/>
    <property type="project" value="UniProtKB-UniRule"/>
</dbReference>
<comment type="subcellular location">
    <subcellularLocation>
        <location evidence="15">Virion</location>
    </subcellularLocation>
    <subcellularLocation>
        <location evidence="15">Host nucleus</location>
    </subcellularLocation>
</comment>
<name>A0A385PMP3_9PAPI</name>
<evidence type="ECO:0000256" key="12">
    <source>
        <dbReference type="ARBA" id="ARBA00023125"/>
    </source>
</evidence>
<keyword evidence="10" id="KW-1039">Host endosome</keyword>
<feature type="region of interest" description="Disordered" evidence="16">
    <location>
        <begin position="81"/>
        <end position="103"/>
    </location>
</feature>
<comment type="function">
    <text evidence="15">Minor protein of the capsid that localizes along the inner surface of the virion, within the central cavities beneath the L1 pentamers. Plays a role in capsid stabilization through interaction with the major capsid protein L1. Once the virion enters the host cell, L2 escorts the genomic DNA into the nucleus by promoting escape from the endosomal compartments and traffic through the host Golgi network. Mechanistically, the C-terminus of L2 possesses a cell-penetrating peptide that protudes from the host endosome, interacts with host cytoplasmic retromer cargo and thereby mediates the capsid delivery to the host trans-Golgi network. Plays a role through its interaction with host dynein in the intracellular microtubule-dependent transport of viral capsid toward the nucleus. Mediates the viral genome import into the nucleus through binding to host importins. Once within the nucleus, L2 localizes viral genomes to host PML bodies in order to activate early gene expression for establishment of infection. Later on, promotes late gene expression by interacting with the viral E2 protein and by inhibiting its transcriptional activation functions. During virion assembly, encapsidates the genome by direct interaction with the viral DNA.</text>
</comment>
<dbReference type="GO" id="GO:0003677">
    <property type="term" value="F:DNA binding"/>
    <property type="evidence" value="ECO:0007669"/>
    <property type="project" value="UniProtKB-UniRule"/>
</dbReference>
<evidence type="ECO:0000256" key="1">
    <source>
        <dbReference type="ARBA" id="ARBA00022524"/>
    </source>
</evidence>
<evidence type="ECO:0000256" key="16">
    <source>
        <dbReference type="SAM" id="MobiDB-lite"/>
    </source>
</evidence>
<evidence type="ECO:0000256" key="2">
    <source>
        <dbReference type="ARBA" id="ARBA00022553"/>
    </source>
</evidence>
<evidence type="ECO:0000256" key="7">
    <source>
        <dbReference type="ARBA" id="ARBA00022844"/>
    </source>
</evidence>
<dbReference type="GO" id="GO:0075521">
    <property type="term" value="P:microtubule-dependent intracellular transport of viral material towards nucleus"/>
    <property type="evidence" value="ECO:0007669"/>
    <property type="project" value="UniProtKB-UniRule"/>
</dbReference>
<reference evidence="17" key="1">
    <citation type="journal article" date="2018" name="Nat. Med.">
        <title>Expanded skin virome in DOCK8-deficient patients.</title>
        <authorList>
            <consortium name="NISC Comparative Sequencing Program"/>
            <person name="Tirosh O."/>
            <person name="Conlan S."/>
            <person name="Deming C."/>
            <person name="Lee-Lin S.Q."/>
            <person name="Huang X."/>
            <person name="Su H.C."/>
            <person name="Freeman A.F."/>
            <person name="Segre J.A."/>
            <person name="Kong H.H."/>
        </authorList>
    </citation>
    <scope>NUCLEOTIDE SEQUENCE</scope>
    <source>
        <strain evidence="17">HPV-mSK_185</strain>
    </source>
</reference>
<evidence type="ECO:0000256" key="10">
    <source>
        <dbReference type="ARBA" id="ARBA00023046"/>
    </source>
</evidence>
<keyword evidence="11 15" id="KW-1176">Cytoplasmic inwards viral transport</keyword>
<evidence type="ECO:0000256" key="15">
    <source>
        <dbReference type="HAMAP-Rule" id="MF_04003"/>
    </source>
</evidence>
<comment type="similarity">
    <text evidence="15">Belongs to the papillomaviridae L2 protein family.</text>
</comment>
<keyword evidence="2 15" id="KW-0597">Phosphoprotein</keyword>
<feature type="disulfide bond" evidence="15">
    <location>
        <begin position="20"/>
        <end position="26"/>
    </location>
</feature>
<evidence type="ECO:0000256" key="4">
    <source>
        <dbReference type="ARBA" id="ARBA00022562"/>
    </source>
</evidence>
<evidence type="ECO:0000256" key="3">
    <source>
        <dbReference type="ARBA" id="ARBA00022561"/>
    </source>
</evidence>
<keyword evidence="8 15" id="KW-0426">Late protein</keyword>
<organism evidence="17">
    <name type="scientific">Human papillomavirus</name>
    <dbReference type="NCBI Taxonomy" id="10566"/>
    <lineage>
        <taxon>Viruses</taxon>
        <taxon>Monodnaviria</taxon>
        <taxon>Shotokuvirae</taxon>
        <taxon>Cossaviricota</taxon>
        <taxon>Papovaviricetes</taxon>
        <taxon>Zurhausenvirales</taxon>
        <taxon>Papillomaviridae</taxon>
    </lineage>
</organism>
<evidence type="ECO:0000256" key="5">
    <source>
        <dbReference type="ARBA" id="ARBA00022581"/>
    </source>
</evidence>
<comment type="caution">
    <text evidence="15">Lacks conserved residue(s) required for the propagation of feature annotation.</text>
</comment>
<evidence type="ECO:0000256" key="11">
    <source>
        <dbReference type="ARBA" id="ARBA00023120"/>
    </source>
</evidence>
<evidence type="ECO:0000256" key="8">
    <source>
        <dbReference type="ARBA" id="ARBA00022921"/>
    </source>
</evidence>
<keyword evidence="5 15" id="KW-0945">Host-virus interaction</keyword>
<comment type="subunit">
    <text evidence="15">Interacts with major capsid protein L1. Interacts with E2; this interaction inhibits E2 transcriptional activity but not the DNA replication function E2. Interacts with host HSPA8; this interaction is required for L2 nuclear translocation. Interacts with host importins KPNB2 and KPNB3. Forms a complex with importin alpha2-beta1 heterodimers via interaction with the importin alpha2 adapter. Interacts with host DYNLT1; this interaction is essential for virus intracellular transport during entry. Interacts (via C-terminus) with host retromer subunits VPS35 AND VPS29.</text>
</comment>
<keyword evidence="14 15" id="KW-1160">Virus entry into host cell</keyword>
<keyword evidence="9 15" id="KW-1177">Microtubular inwards viral transport</keyword>
<evidence type="ECO:0000256" key="9">
    <source>
        <dbReference type="ARBA" id="ARBA00022952"/>
    </source>
</evidence>
<dbReference type="EMBL" id="MH777327">
    <property type="protein sequence ID" value="AYA94416.1"/>
    <property type="molecule type" value="Genomic_DNA"/>
</dbReference>
<dbReference type="GO" id="GO:0042025">
    <property type="term" value="C:host cell nucleus"/>
    <property type="evidence" value="ECO:0007669"/>
    <property type="project" value="UniProtKB-SubCell"/>
</dbReference>
<evidence type="ECO:0000313" key="17">
    <source>
        <dbReference type="EMBL" id="AYA94416.1"/>
    </source>
</evidence>
<evidence type="ECO:0000256" key="14">
    <source>
        <dbReference type="ARBA" id="ARBA00023296"/>
    </source>
</evidence>
<keyword evidence="4 15" id="KW-1048">Host nucleus</keyword>
<sequence>MYPARKRAKRAAVEDLYKSCKLGGDCIPDVVNKVEAKTLADILLQAFGSIIYLGGLGFGTGRGSAGTVSSRAIPETIAPPRITRPTVTKPSRPFAVPLDPISAGRPIDPAAGTRPIDVIDPQAPSIVTLTETVPEIVITSETPGISTGDTTVLTDIDTITDITSIQSHPTVIGDVDSNVAILNVTPSDPPPSRVLYQTPSNSDLSITVETASGHLNPDINVFVDPLAFAENIVFGEEIPLEPINPRAEFEIQDPYQRTSTPLDRLQNVVSRARQYYRRYIQQVETRNPDFIGDVSRAVQFQFENPAFDPEVTLEFLQDVSEVAAAPDPDFTNIQRLGRPTYSTTPEGTVRVSRLGSRAGVTTRRGTLLTQDVHFYYDVSTIGHAEEIELPILNSSNTSTTLITPDTESTFIDAQASSSTFYQDEDLLDLYSETFNDAQLLVEITAENGEETDYPVTFPGAAIKPVVFDIQTNRTSIASSDDWRPVPVPNIPFIPFEPSIGYDVFANDFFLHPSLIRKRKRKRSDSF</sequence>
<dbReference type="GO" id="GO:0075732">
    <property type="term" value="P:viral penetration into host nucleus"/>
    <property type="evidence" value="ECO:0007669"/>
    <property type="project" value="UniProtKB-KW"/>
</dbReference>
<dbReference type="HAMAP" id="MF_04003">
    <property type="entry name" value="PPV_L2"/>
    <property type="match status" value="1"/>
</dbReference>
<evidence type="ECO:0000256" key="13">
    <source>
        <dbReference type="ARBA" id="ARBA00023157"/>
    </source>
</evidence>
<dbReference type="Pfam" id="PF00513">
    <property type="entry name" value="Late_protein_L2"/>
    <property type="match status" value="1"/>
</dbReference>
<dbReference type="InterPro" id="IPR000784">
    <property type="entry name" value="Late_L2"/>
</dbReference>
<keyword evidence="13 15" id="KW-1015">Disulfide bond</keyword>
<comment type="PTM">
    <text evidence="15">Highly phosphorylated.</text>
</comment>
<keyword evidence="7 15" id="KW-0946">Virion</keyword>
<keyword evidence="12 15" id="KW-0238">DNA-binding</keyword>
<keyword evidence="3 15" id="KW-0167">Capsid protein</keyword>
<gene>
    <name evidence="15" type="primary">L2</name>
</gene>
<dbReference type="GO" id="GO:0046718">
    <property type="term" value="P:symbiont entry into host cell"/>
    <property type="evidence" value="ECO:0007669"/>
    <property type="project" value="UniProtKB-KW"/>
</dbReference>